<keyword evidence="2" id="KW-0732">Signal</keyword>
<organism evidence="3 4">
    <name type="scientific">Iris pallida</name>
    <name type="common">Sweet iris</name>
    <dbReference type="NCBI Taxonomy" id="29817"/>
    <lineage>
        <taxon>Eukaryota</taxon>
        <taxon>Viridiplantae</taxon>
        <taxon>Streptophyta</taxon>
        <taxon>Embryophyta</taxon>
        <taxon>Tracheophyta</taxon>
        <taxon>Spermatophyta</taxon>
        <taxon>Magnoliopsida</taxon>
        <taxon>Liliopsida</taxon>
        <taxon>Asparagales</taxon>
        <taxon>Iridaceae</taxon>
        <taxon>Iridoideae</taxon>
        <taxon>Irideae</taxon>
        <taxon>Iris</taxon>
    </lineage>
</organism>
<proteinExistence type="predicted"/>
<evidence type="ECO:0000313" key="4">
    <source>
        <dbReference type="Proteomes" id="UP001140949"/>
    </source>
</evidence>
<gene>
    <name evidence="3" type="ORF">M6B38_281405</name>
</gene>
<keyword evidence="4" id="KW-1185">Reference proteome</keyword>
<sequence length="116" mass="12558">MISPLTSLLLTHTSLLPTSLIPTPNETPFFTTISTASSSSSSSTEPKLPTSSSQLTRNPRFLFSLIPNKQSPLLKFLLPTVNIGSKSLSLFPIPSISLYGRTNQNPMPPNSSHHQP</sequence>
<reference evidence="3" key="1">
    <citation type="journal article" date="2023" name="GigaByte">
        <title>Genome assembly of the bearded iris, Iris pallida Lam.</title>
        <authorList>
            <person name="Bruccoleri R.E."/>
            <person name="Oakeley E.J."/>
            <person name="Faust A.M.E."/>
            <person name="Altorfer M."/>
            <person name="Dessus-Babus S."/>
            <person name="Burckhardt D."/>
            <person name="Oertli M."/>
            <person name="Naumann U."/>
            <person name="Petersen F."/>
            <person name="Wong J."/>
        </authorList>
    </citation>
    <scope>NUCLEOTIDE SEQUENCE</scope>
    <source>
        <strain evidence="3">GSM-AAB239-AS_SAM_17_03QT</strain>
    </source>
</reference>
<protein>
    <submittedName>
        <fullName evidence="3">Uncharacterized protein</fullName>
    </submittedName>
</protein>
<evidence type="ECO:0000313" key="3">
    <source>
        <dbReference type="EMBL" id="KAJ6847247.1"/>
    </source>
</evidence>
<dbReference type="AlphaFoldDB" id="A0AAX6I362"/>
<feature type="signal peptide" evidence="2">
    <location>
        <begin position="1"/>
        <end position="20"/>
    </location>
</feature>
<evidence type="ECO:0000256" key="2">
    <source>
        <dbReference type="SAM" id="SignalP"/>
    </source>
</evidence>
<feature type="compositionally biased region" description="Low complexity" evidence="1">
    <location>
        <begin position="31"/>
        <end position="53"/>
    </location>
</feature>
<dbReference type="Proteomes" id="UP001140949">
    <property type="component" value="Unassembled WGS sequence"/>
</dbReference>
<comment type="caution">
    <text evidence="3">The sequence shown here is derived from an EMBL/GenBank/DDBJ whole genome shotgun (WGS) entry which is preliminary data.</text>
</comment>
<feature type="chain" id="PRO_5043881530" evidence="2">
    <location>
        <begin position="21"/>
        <end position="116"/>
    </location>
</feature>
<dbReference type="EMBL" id="JANAVB010005596">
    <property type="protein sequence ID" value="KAJ6847247.1"/>
    <property type="molecule type" value="Genomic_DNA"/>
</dbReference>
<reference evidence="3" key="2">
    <citation type="submission" date="2023-04" db="EMBL/GenBank/DDBJ databases">
        <authorList>
            <person name="Bruccoleri R.E."/>
            <person name="Oakeley E.J."/>
            <person name="Faust A.-M."/>
            <person name="Dessus-Babus S."/>
            <person name="Altorfer M."/>
            <person name="Burckhardt D."/>
            <person name="Oertli M."/>
            <person name="Naumann U."/>
            <person name="Petersen F."/>
            <person name="Wong J."/>
        </authorList>
    </citation>
    <scope>NUCLEOTIDE SEQUENCE</scope>
    <source>
        <strain evidence="3">GSM-AAB239-AS_SAM_17_03QT</strain>
        <tissue evidence="3">Leaf</tissue>
    </source>
</reference>
<feature type="region of interest" description="Disordered" evidence="1">
    <location>
        <begin position="31"/>
        <end position="55"/>
    </location>
</feature>
<name>A0AAX6I362_IRIPA</name>
<evidence type="ECO:0000256" key="1">
    <source>
        <dbReference type="SAM" id="MobiDB-lite"/>
    </source>
</evidence>
<accession>A0AAX6I362</accession>